<evidence type="ECO:0000313" key="2">
    <source>
        <dbReference type="Proteomes" id="UP000217736"/>
    </source>
</evidence>
<proteinExistence type="predicted"/>
<dbReference type="Proteomes" id="UP000217736">
    <property type="component" value="Chromosome"/>
</dbReference>
<accession>A0A1Z4ENU3</accession>
<keyword evidence="2" id="KW-1185">Reference proteome</keyword>
<name>A0A1Z4ENU3_9MYCO</name>
<dbReference type="AlphaFoldDB" id="A0A1Z4ENU3"/>
<organism evidence="1 2">
    <name type="scientific">Mycobacterium shigaense</name>
    <dbReference type="NCBI Taxonomy" id="722731"/>
    <lineage>
        <taxon>Bacteria</taxon>
        <taxon>Bacillati</taxon>
        <taxon>Actinomycetota</taxon>
        <taxon>Actinomycetes</taxon>
        <taxon>Mycobacteriales</taxon>
        <taxon>Mycobacteriaceae</taxon>
        <taxon>Mycobacterium</taxon>
        <taxon>Mycobacterium simiae complex</taxon>
    </lineage>
</organism>
<gene>
    <name evidence="1" type="ORF">MSG_04503</name>
</gene>
<dbReference type="KEGG" id="mshg:MSG_04503"/>
<reference evidence="2" key="1">
    <citation type="submission" date="2017-06" db="EMBL/GenBank/DDBJ databases">
        <title>Complete Genome Sequence of Mycobacterium shigaense.</title>
        <authorList>
            <person name="Fukano H."/>
            <person name="Yoshida M."/>
            <person name="Kazumi Y."/>
            <person name="Ogura Y."/>
            <person name="Mitarai S."/>
            <person name="Hayashi T."/>
            <person name="Hoshino Y."/>
        </authorList>
    </citation>
    <scope>NUCLEOTIDE SEQUENCE [LARGE SCALE GENOMIC DNA]</scope>
    <source>
        <strain evidence="2">UN-152</strain>
    </source>
</reference>
<sequence>MGPFIGSEAVASGSVTPHALRSRFVAIHPAVYLPAGTELTARLRAHAA</sequence>
<dbReference type="EMBL" id="AP018164">
    <property type="protein sequence ID" value="BAX94618.1"/>
    <property type="molecule type" value="Genomic_DNA"/>
</dbReference>
<protein>
    <submittedName>
        <fullName evidence="1">Uncharacterized protein</fullName>
    </submittedName>
</protein>
<evidence type="ECO:0000313" key="1">
    <source>
        <dbReference type="EMBL" id="BAX94618.1"/>
    </source>
</evidence>